<reference evidence="3 4" key="1">
    <citation type="journal article" date="2020" name="Microorganisms">
        <title>Osmotic Adaptation and Compatible Solute Biosynthesis of Phototrophic Bacteria as Revealed from Genome Analyses.</title>
        <authorList>
            <person name="Imhoff J.F."/>
            <person name="Rahn T."/>
            <person name="Kunzel S."/>
            <person name="Keller A."/>
            <person name="Neulinger S.C."/>
        </authorList>
    </citation>
    <scope>NUCLEOTIDE SEQUENCE [LARGE SCALE GENOMIC DNA]</scope>
    <source>
        <strain evidence="3 4">DSM 21303</strain>
    </source>
</reference>
<name>A0A9X0WF53_9GAMM</name>
<gene>
    <name evidence="3" type="ORF">CKO25_00610</name>
</gene>
<feature type="domain" description="YhaN AAA" evidence="2">
    <location>
        <begin position="1"/>
        <end position="206"/>
    </location>
</feature>
<proteinExistence type="predicted"/>
<keyword evidence="4" id="KW-1185">Reference proteome</keyword>
<dbReference type="Proteomes" id="UP001138802">
    <property type="component" value="Unassembled WGS sequence"/>
</dbReference>
<accession>A0A9X0WF53</accession>
<dbReference type="RefSeq" id="WP_200385975.1">
    <property type="nucleotide sequence ID" value="NZ_NRSD01000001.1"/>
</dbReference>
<feature type="coiled-coil region" evidence="1">
    <location>
        <begin position="722"/>
        <end position="749"/>
    </location>
</feature>
<protein>
    <submittedName>
        <fullName evidence="3">Chromosome segregation protein SMC</fullName>
    </submittedName>
</protein>
<feature type="coiled-coil region" evidence="1">
    <location>
        <begin position="182"/>
        <end position="257"/>
    </location>
</feature>
<dbReference type="InterPro" id="IPR027417">
    <property type="entry name" value="P-loop_NTPase"/>
</dbReference>
<dbReference type="AlphaFoldDB" id="A0A9X0WF53"/>
<evidence type="ECO:0000313" key="4">
    <source>
        <dbReference type="Proteomes" id="UP001138802"/>
    </source>
</evidence>
<comment type="caution">
    <text evidence="3">The sequence shown here is derived from an EMBL/GenBank/DDBJ whole genome shotgun (WGS) entry which is preliminary data.</text>
</comment>
<dbReference type="PANTHER" id="PTHR41259:SF1">
    <property type="entry name" value="DOUBLE-STRAND BREAK REPAIR RAD50 ATPASE, PUTATIVE-RELATED"/>
    <property type="match status" value="1"/>
</dbReference>
<dbReference type="PANTHER" id="PTHR41259">
    <property type="entry name" value="DOUBLE-STRAND BREAK REPAIR RAD50 ATPASE, PUTATIVE-RELATED"/>
    <property type="match status" value="1"/>
</dbReference>
<sequence length="1180" mass="130331">MKVLELELRAFGPFSGCQLDLSPGAHGLHLVYGPNEAGKSSALRALRALLFGIPERTRDAFRHVPQDLRLAGRLRNRLGDELTIVRRKGRKNTLLSAQGDALEMDALTPFLGAVDERQFERLFGIDHETLVSGGQLLLEERGREAEALFGSALGQVAVHQVLERLDQEARDLFAPRASKPRINLLLNQFAEAERRLRDASLLVREWTQAQEQRDRIRAELDELEQQIHDQTRERHRLERIRRTLPELERRRRLASRLSEIGVLPLLDDGFGTRREQAMSKQALAVEARANAQARLDAARATIAHLQGQFSAALLREAAGIDDLRERLGSYRKAARDRATLLSEQQRCQDQALVLLRQARPDLAADIAAVVPDQLRPLLALRRRAADLGARRDAVVEAVARTRGELADTVDQLARKQAAFDALPASVPTTELDQVVSAARRAGDLDQDILEMTGELATAAATCTRDLASLALWTGPLEALPAAPLPDNAALERFAEESRILAERRALVAAAVGDLRDELGRCDESLDLLEAGGRVPSEADLAQARAHRDAGWQLVRAAWLEGVDVTQRTAQFDAGRPLDQAFEGAITDADAIADRLRREAQGVAEKASNRARRAGFARRLEEAERELAELAQQQLVWQADWTALWAPVGISPRTPAEMQTWLQRARRLIELIGQSESLRARRAARQHLRTLHRDALQQVLGAAAAGRDIDDPEQPEPPLAVLIARAEARLKTLEAEAQTRRELVREIAERQTRRDRLAHEGTAAQVALDHWTGEWTALMDELGLAADTQPGEVSDALQAIADALKQMESALSVATRIQGIDRDAQIFAQDAHAHCQRLAPDLIDRPIEEAVNQLSERLAEQRACKTRLDAAQAQAAAAEGEVRAADISATAAAQALAELCRQAGCALPEQLPEIEERVRERRRLAEQLAEVETGLIQAGDGLGIEALAAAAAGVDLDTAIAQLQGLETRLEEALRPRHRALIEEQTAAERVLTAMGGGDSAATIADEAQQLLAEIRGGAEQYVRVRLAARILRDAIERFRRDHSDPILQRTSSYLSRLTCGAFRAVETDFNDEDQPVLVGVRHTGERLRVEAMSTGTRDQLYLALRLATLEPVLEHAEPMPFVVDDILVQFDDARAMATLGVLAEFSAKTQVILFSHHGRDVEQARQHDPEQERIWVHRLG</sequence>
<evidence type="ECO:0000256" key="1">
    <source>
        <dbReference type="SAM" id="Coils"/>
    </source>
</evidence>
<dbReference type="EMBL" id="NRSD01000001">
    <property type="protein sequence ID" value="MBK1643179.1"/>
    <property type="molecule type" value="Genomic_DNA"/>
</dbReference>
<evidence type="ECO:0000259" key="2">
    <source>
        <dbReference type="Pfam" id="PF13514"/>
    </source>
</evidence>
<organism evidence="3 4">
    <name type="scientific">Thiocapsa imhoffii</name>
    <dbReference type="NCBI Taxonomy" id="382777"/>
    <lineage>
        <taxon>Bacteria</taxon>
        <taxon>Pseudomonadati</taxon>
        <taxon>Pseudomonadota</taxon>
        <taxon>Gammaproteobacteria</taxon>
        <taxon>Chromatiales</taxon>
        <taxon>Chromatiaceae</taxon>
        <taxon>Thiocapsa</taxon>
    </lineage>
</organism>
<feature type="coiled-coil region" evidence="1">
    <location>
        <begin position="612"/>
        <end position="639"/>
    </location>
</feature>
<dbReference type="Pfam" id="PF13514">
    <property type="entry name" value="AAA_27"/>
    <property type="match status" value="1"/>
</dbReference>
<dbReference type="SUPFAM" id="SSF52540">
    <property type="entry name" value="P-loop containing nucleoside triphosphate hydrolases"/>
    <property type="match status" value="1"/>
</dbReference>
<keyword evidence="1" id="KW-0175">Coiled coil</keyword>
<evidence type="ECO:0000313" key="3">
    <source>
        <dbReference type="EMBL" id="MBK1643179.1"/>
    </source>
</evidence>
<dbReference type="Gene3D" id="3.40.50.300">
    <property type="entry name" value="P-loop containing nucleotide triphosphate hydrolases"/>
    <property type="match status" value="2"/>
</dbReference>
<dbReference type="InterPro" id="IPR038734">
    <property type="entry name" value="YhaN_AAA"/>
</dbReference>